<feature type="transmembrane region" description="Helical" evidence="1">
    <location>
        <begin position="7"/>
        <end position="27"/>
    </location>
</feature>
<gene>
    <name evidence="2" type="ORF">D5F11_009080</name>
</gene>
<proteinExistence type="predicted"/>
<evidence type="ECO:0000313" key="3">
    <source>
        <dbReference type="Proteomes" id="UP000287296"/>
    </source>
</evidence>
<sequence>MSQMKSMLLAMLFFVGFIIPGFLLFFIDSTNQNAFLKTTKEITELVKEDAGVSDRVKSVVNDYKAKGYTISFTNQHGQPVNGIANYGDTIQVHYQYTFKSVFKDQTLESSNKVFILKRNGENRPGWENGGELQPRSVVKLTTESKNATHEETFVIPGMTQLKSVTSNTGSVEVVRVEGNRVTVRATNGSPSKKVQTGGTVMADDTKIVTDSIVKTKASDLPNSKEYSQDGYEGTLTRHGEMKVKQTGGEYIPAQTKEVGNQTSPNYSDSEGFKGTLERYLHSGKYTPEQSKFVTGQTSAHYSDSEGYRGTLSQYVASGSYSPGDTKYFHGNGYGFIGYTKFQVRECGNYKGCLFWSYDGFEEAWLVDYSDELGYEGRLVPIKTYPPNYSGFFNELPRDNYYLGRTIQFPTYGNYYAPGFITKPGYDTRVFRYQGIVTKPAEDTRVYRYGGKVTKPAVDTRTYEYTQEYKGTATKKGLDTRTYDTYYQYRLTFEYE</sequence>
<evidence type="ECO:0000313" key="2">
    <source>
        <dbReference type="EMBL" id="RST60200.1"/>
    </source>
</evidence>
<keyword evidence="1" id="KW-0472">Membrane</keyword>
<dbReference type="RefSeq" id="WP_120119293.1">
    <property type="nucleotide sequence ID" value="NZ_QYTW02000006.1"/>
</dbReference>
<dbReference type="EMBL" id="QYTW02000006">
    <property type="protein sequence ID" value="RST60200.1"/>
    <property type="molecule type" value="Genomic_DNA"/>
</dbReference>
<keyword evidence="1" id="KW-0812">Transmembrane</keyword>
<dbReference type="Proteomes" id="UP000287296">
    <property type="component" value="Unassembled WGS sequence"/>
</dbReference>
<organism evidence="2 3">
    <name type="scientific">Siminovitchia terrae</name>
    <name type="common">Bacillus terrae</name>
    <dbReference type="NCBI Taxonomy" id="1914933"/>
    <lineage>
        <taxon>Bacteria</taxon>
        <taxon>Bacillati</taxon>
        <taxon>Bacillota</taxon>
        <taxon>Bacilli</taxon>
        <taxon>Bacillales</taxon>
        <taxon>Bacillaceae</taxon>
        <taxon>Siminovitchia</taxon>
    </lineage>
</organism>
<reference evidence="2 3" key="1">
    <citation type="submission" date="2018-12" db="EMBL/GenBank/DDBJ databases">
        <authorList>
            <person name="Sun L."/>
            <person name="Chen Z."/>
        </authorList>
    </citation>
    <scope>NUCLEOTIDE SEQUENCE [LARGE SCALE GENOMIC DNA]</scope>
    <source>
        <strain evidence="2 3">LMG 29736</strain>
    </source>
</reference>
<evidence type="ECO:0000256" key="1">
    <source>
        <dbReference type="SAM" id="Phobius"/>
    </source>
</evidence>
<protein>
    <submittedName>
        <fullName evidence="2">Uncharacterized protein</fullName>
    </submittedName>
</protein>
<accession>A0A429X9W6</accession>
<dbReference type="AlphaFoldDB" id="A0A429X9W6"/>
<dbReference type="OrthoDB" id="2905884at2"/>
<name>A0A429X9W6_SIMTE</name>
<keyword evidence="1" id="KW-1133">Transmembrane helix</keyword>
<comment type="caution">
    <text evidence="2">The sequence shown here is derived from an EMBL/GenBank/DDBJ whole genome shotgun (WGS) entry which is preliminary data.</text>
</comment>